<organism evidence="1 2">
    <name type="scientific">Virgibacillus necropolis</name>
    <dbReference type="NCBI Taxonomy" id="163877"/>
    <lineage>
        <taxon>Bacteria</taxon>
        <taxon>Bacillati</taxon>
        <taxon>Bacillota</taxon>
        <taxon>Bacilli</taxon>
        <taxon>Bacillales</taxon>
        <taxon>Bacillaceae</taxon>
        <taxon>Virgibacillus</taxon>
    </lineage>
</organism>
<proteinExistence type="predicted"/>
<dbReference type="Proteomes" id="UP000204391">
    <property type="component" value="Chromosome"/>
</dbReference>
<reference evidence="1 2" key="1">
    <citation type="journal article" date="2003" name="Int. J. Syst. Evol. Microbiol.">
        <title>Virgibacillus carmonensis sp. nov., Virgibacillus necropolis sp. nov. and Virgibacillus picturae sp. nov., three novel species isolated from deteriorated mural paintings, transfer of the species of the genus salibacillus to Virgibacillus, as Virgibacillus marismortui comb. nov. and Virgibacillus salexigens comb. nov., and emended description of the genus Virgibacillus.</title>
        <authorList>
            <person name="Heyrman J."/>
            <person name="Logan N.A."/>
            <person name="Busse H.J."/>
            <person name="Balcaen A."/>
            <person name="Lebbe L."/>
            <person name="Rodriguez-Diaz M."/>
            <person name="Swings J."/>
            <person name="De Vos P."/>
        </authorList>
    </citation>
    <scope>NUCLEOTIDE SEQUENCE [LARGE SCALE GENOMIC DNA]</scope>
    <source>
        <strain evidence="1 2">LMG 19488</strain>
    </source>
</reference>
<protein>
    <submittedName>
        <fullName evidence="1">Uncharacterized protein</fullName>
    </submittedName>
</protein>
<dbReference type="EMBL" id="CP022437">
    <property type="protein sequence ID" value="ASN04359.1"/>
    <property type="molecule type" value="Genomic_DNA"/>
</dbReference>
<gene>
    <name evidence="1" type="ORF">CFK40_04720</name>
</gene>
<evidence type="ECO:0000313" key="1">
    <source>
        <dbReference type="EMBL" id="ASN04359.1"/>
    </source>
</evidence>
<name>A0A221M9Q9_9BACI</name>
<keyword evidence="2" id="KW-1185">Reference proteome</keyword>
<accession>A0A221M9Q9</accession>
<evidence type="ECO:0000313" key="2">
    <source>
        <dbReference type="Proteomes" id="UP000204391"/>
    </source>
</evidence>
<sequence>MCNNKTCEVFQQEQQRIIKRLEKVGIKASIGKRVPRGGFYSGIVGKQRKVLNVNIPCCYGNYKTND</sequence>
<dbReference type="AlphaFoldDB" id="A0A221M9Q9"/>
<dbReference type="KEGG" id="vne:CFK40_04720"/>